<keyword evidence="3" id="KW-0067">ATP-binding</keyword>
<dbReference type="OrthoDB" id="9806726at2"/>
<dbReference type="PANTHER" id="PTHR42734">
    <property type="entry name" value="METAL TRANSPORT SYSTEM ATP-BINDING PROTEIN TM_0124-RELATED"/>
    <property type="match status" value="1"/>
</dbReference>
<dbReference type="InterPro" id="IPR027417">
    <property type="entry name" value="P-loop_NTPase"/>
</dbReference>
<dbReference type="InterPro" id="IPR003593">
    <property type="entry name" value="AAA+_ATPase"/>
</dbReference>
<evidence type="ECO:0000256" key="1">
    <source>
        <dbReference type="ARBA" id="ARBA00022448"/>
    </source>
</evidence>
<dbReference type="Proteomes" id="UP000256514">
    <property type="component" value="Unassembled WGS sequence"/>
</dbReference>
<evidence type="ECO:0000313" key="6">
    <source>
        <dbReference type="Proteomes" id="UP000256514"/>
    </source>
</evidence>
<sequence>MTPLLEVSKLCFCYGREPILESVDFTLLPHEFVAIIGPNGGGKSTFAKLLAGLLTPHMGNIRYTSLNPRIGYVAQNTMEHLDFPISAYEVVMMGFLQKGFLRANKEQKAYAMEIMHNLGIAHLAKRKIGQLSGGERQRVLITRALCAKPDILLLDEPTASIDVKGQDEIFKILQDLRSRMSIIVISHDLSSILRYATKIIYINKTATLHDVPNIGVPENSSSEHFCEIDLFYQLTNTQATNNKA</sequence>
<organism evidence="5 6">
    <name type="scientific">Helicobacter equorum</name>
    <dbReference type="NCBI Taxonomy" id="361872"/>
    <lineage>
        <taxon>Bacteria</taxon>
        <taxon>Pseudomonadati</taxon>
        <taxon>Campylobacterota</taxon>
        <taxon>Epsilonproteobacteria</taxon>
        <taxon>Campylobacterales</taxon>
        <taxon>Helicobacteraceae</taxon>
        <taxon>Helicobacter</taxon>
    </lineage>
</organism>
<keyword evidence="2" id="KW-0547">Nucleotide-binding</keyword>
<dbReference type="InterPro" id="IPR050153">
    <property type="entry name" value="Metal_Ion_Import_ABC"/>
</dbReference>
<protein>
    <submittedName>
        <fullName evidence="5">ABC transporter</fullName>
    </submittedName>
</protein>
<dbReference type="SUPFAM" id="SSF52540">
    <property type="entry name" value="P-loop containing nucleoside triphosphate hydrolases"/>
    <property type="match status" value="1"/>
</dbReference>
<dbReference type="CDD" id="cd03235">
    <property type="entry name" value="ABC_Metallic_Cations"/>
    <property type="match status" value="1"/>
</dbReference>
<evidence type="ECO:0000256" key="3">
    <source>
        <dbReference type="ARBA" id="ARBA00022840"/>
    </source>
</evidence>
<dbReference type="Pfam" id="PF00005">
    <property type="entry name" value="ABC_tran"/>
    <property type="match status" value="1"/>
</dbReference>
<reference evidence="5 6" key="1">
    <citation type="submission" date="2018-04" db="EMBL/GenBank/DDBJ databases">
        <title>Novel Campyloabacter and Helicobacter Species and Strains.</title>
        <authorList>
            <person name="Mannion A.J."/>
            <person name="Shen Z."/>
            <person name="Fox J.G."/>
        </authorList>
    </citation>
    <scope>NUCLEOTIDE SEQUENCE [LARGE SCALE GENOMIC DNA]</scope>
    <source>
        <strain evidence="5 6">MIT 12-6600</strain>
    </source>
</reference>
<dbReference type="Gene3D" id="3.40.50.300">
    <property type="entry name" value="P-loop containing nucleotide triphosphate hydrolases"/>
    <property type="match status" value="1"/>
</dbReference>
<keyword evidence="1" id="KW-0813">Transport</keyword>
<gene>
    <name evidence="5" type="ORF">CQA54_03010</name>
</gene>
<evidence type="ECO:0000256" key="2">
    <source>
        <dbReference type="ARBA" id="ARBA00022741"/>
    </source>
</evidence>
<dbReference type="PROSITE" id="PS50893">
    <property type="entry name" value="ABC_TRANSPORTER_2"/>
    <property type="match status" value="1"/>
</dbReference>
<comment type="caution">
    <text evidence="5">The sequence shown here is derived from an EMBL/GenBank/DDBJ whole genome shotgun (WGS) entry which is preliminary data.</text>
</comment>
<dbReference type="GO" id="GO:0005524">
    <property type="term" value="F:ATP binding"/>
    <property type="evidence" value="ECO:0007669"/>
    <property type="project" value="UniProtKB-KW"/>
</dbReference>
<evidence type="ECO:0000259" key="4">
    <source>
        <dbReference type="PROSITE" id="PS50893"/>
    </source>
</evidence>
<dbReference type="GO" id="GO:0016887">
    <property type="term" value="F:ATP hydrolysis activity"/>
    <property type="evidence" value="ECO:0007669"/>
    <property type="project" value="InterPro"/>
</dbReference>
<feature type="domain" description="ABC transporter" evidence="4">
    <location>
        <begin position="5"/>
        <end position="229"/>
    </location>
</feature>
<dbReference type="AlphaFoldDB" id="A0A3D8ISF0"/>
<name>A0A3D8ISF0_9HELI</name>
<dbReference type="EMBL" id="NXLT01000002">
    <property type="protein sequence ID" value="RDU67910.1"/>
    <property type="molecule type" value="Genomic_DNA"/>
</dbReference>
<evidence type="ECO:0000313" key="5">
    <source>
        <dbReference type="EMBL" id="RDU67910.1"/>
    </source>
</evidence>
<proteinExistence type="predicted"/>
<dbReference type="RefSeq" id="WP_115570719.1">
    <property type="nucleotide sequence ID" value="NZ_NXLT01000002.1"/>
</dbReference>
<keyword evidence="6" id="KW-1185">Reference proteome</keyword>
<dbReference type="InterPro" id="IPR003439">
    <property type="entry name" value="ABC_transporter-like_ATP-bd"/>
</dbReference>
<dbReference type="SMART" id="SM00382">
    <property type="entry name" value="AAA"/>
    <property type="match status" value="1"/>
</dbReference>
<accession>A0A3D8ISF0</accession>